<dbReference type="RefSeq" id="WP_063183821.1">
    <property type="nucleotide sequence ID" value="NZ_LQNT01000013.1"/>
</dbReference>
<feature type="transmembrane region" description="Helical" evidence="6">
    <location>
        <begin position="175"/>
        <end position="196"/>
    </location>
</feature>
<feature type="transmembrane region" description="Helical" evidence="6">
    <location>
        <begin position="422"/>
        <end position="441"/>
    </location>
</feature>
<dbReference type="OrthoDB" id="9762833at2"/>
<dbReference type="EMBL" id="LQNT01000013">
    <property type="protein sequence ID" value="KZE36512.1"/>
    <property type="molecule type" value="Genomic_DNA"/>
</dbReference>
<keyword evidence="5 6" id="KW-0472">Membrane</keyword>
<feature type="transmembrane region" description="Helical" evidence="6">
    <location>
        <begin position="42"/>
        <end position="64"/>
    </location>
</feature>
<keyword evidence="3 6" id="KW-0812">Transmembrane</keyword>
<dbReference type="PANTHER" id="PTHR42948:SF1">
    <property type="entry name" value="TRANSPORTER"/>
    <property type="match status" value="1"/>
</dbReference>
<name>A0A161RB20_9BACL</name>
<keyword evidence="4 6" id="KW-1133">Transmembrane helix</keyword>
<feature type="transmembrane region" description="Helical" evidence="6">
    <location>
        <begin position="251"/>
        <end position="273"/>
    </location>
</feature>
<evidence type="ECO:0000256" key="6">
    <source>
        <dbReference type="SAM" id="Phobius"/>
    </source>
</evidence>
<dbReference type="InterPro" id="IPR000175">
    <property type="entry name" value="Na/ntran_symport"/>
</dbReference>
<dbReference type="InterPro" id="IPR047218">
    <property type="entry name" value="YocR/YhdH-like"/>
</dbReference>
<evidence type="ECO:0000313" key="7">
    <source>
        <dbReference type="EMBL" id="KZE36512.1"/>
    </source>
</evidence>
<reference evidence="7 8" key="1">
    <citation type="submission" date="2016-01" db="EMBL/GenBank/DDBJ databases">
        <title>Whole genome sequencing of Bhargavaea cecembensis T14.</title>
        <authorList>
            <person name="Hong K.W."/>
        </authorList>
    </citation>
    <scope>NUCLEOTIDE SEQUENCE [LARGE SCALE GENOMIC DNA]</scope>
    <source>
        <strain evidence="7 8">T14</strain>
    </source>
</reference>
<dbReference type="PANTHER" id="PTHR42948">
    <property type="entry name" value="TRANSPORTER"/>
    <property type="match status" value="1"/>
</dbReference>
<dbReference type="CDD" id="cd10336">
    <property type="entry name" value="SLC6sbd_Tyt1-Like"/>
    <property type="match status" value="1"/>
</dbReference>
<evidence type="ECO:0000256" key="4">
    <source>
        <dbReference type="ARBA" id="ARBA00022989"/>
    </source>
</evidence>
<dbReference type="SUPFAM" id="SSF161070">
    <property type="entry name" value="SNF-like"/>
    <property type="match status" value="1"/>
</dbReference>
<feature type="transmembrane region" description="Helical" evidence="6">
    <location>
        <begin position="216"/>
        <end position="239"/>
    </location>
</feature>
<feature type="transmembrane region" description="Helical" evidence="6">
    <location>
        <begin position="85"/>
        <end position="111"/>
    </location>
</feature>
<evidence type="ECO:0000256" key="3">
    <source>
        <dbReference type="ARBA" id="ARBA00022692"/>
    </source>
</evidence>
<evidence type="ECO:0000256" key="5">
    <source>
        <dbReference type="ARBA" id="ARBA00023136"/>
    </source>
</evidence>
<feature type="transmembrane region" description="Helical" evidence="6">
    <location>
        <begin position="144"/>
        <end position="163"/>
    </location>
</feature>
<dbReference type="GO" id="GO:0016020">
    <property type="term" value="C:membrane"/>
    <property type="evidence" value="ECO:0007669"/>
    <property type="project" value="UniProtKB-SubCell"/>
</dbReference>
<dbReference type="Pfam" id="PF00209">
    <property type="entry name" value="SNF"/>
    <property type="match status" value="2"/>
</dbReference>
<protein>
    <submittedName>
        <fullName evidence="7">Transporter</fullName>
    </submittedName>
</protein>
<feature type="transmembrane region" description="Helical" evidence="6">
    <location>
        <begin position="285"/>
        <end position="313"/>
    </location>
</feature>
<dbReference type="Proteomes" id="UP000076490">
    <property type="component" value="Unassembled WGS sequence"/>
</dbReference>
<dbReference type="InterPro" id="IPR037272">
    <property type="entry name" value="SNS_sf"/>
</dbReference>
<organism evidence="7 8">
    <name type="scientific">Bhargavaea cecembensis</name>
    <dbReference type="NCBI Taxonomy" id="394098"/>
    <lineage>
        <taxon>Bacteria</taxon>
        <taxon>Bacillati</taxon>
        <taxon>Bacillota</taxon>
        <taxon>Bacilli</taxon>
        <taxon>Bacillales</taxon>
        <taxon>Caryophanaceae</taxon>
        <taxon>Bhargavaea</taxon>
    </lineage>
</organism>
<dbReference type="PROSITE" id="PS50267">
    <property type="entry name" value="NA_NEUROTRAN_SYMP_3"/>
    <property type="match status" value="1"/>
</dbReference>
<evidence type="ECO:0000313" key="8">
    <source>
        <dbReference type="Proteomes" id="UP000076490"/>
    </source>
</evidence>
<evidence type="ECO:0000256" key="2">
    <source>
        <dbReference type="ARBA" id="ARBA00022448"/>
    </source>
</evidence>
<sequence length="442" mass="48058">MSNRENWTSKIGFILAAAGSAIGLGAIWKFPYMAGTNGGSIFILLFILSTFLIGLPILIAEFLIGRRGQADVVTTFRRLAPGTAWPIFGFLGFALSIIVLSFYSVVGGWILSYLIRSAAYLLGGGAPQDFGALFDSIIARPGEALLAQAVFMFLTIWIVSRGIKGGIERASKWMMPMLFVFFIILAVRSLTLDGAMEGIRFMFVPDFSYLNGETALLALGQAFFSLSVGIGSMITYASYLPKDENLMKSGWSVTVLNIVISILAGLVIFPAVFAFGGSPAEGPGLVFVILPAIFESMPFGFLFMLLFFILMLFATLTSSISMLEITVSIGIRNKYERRKGAAFLYGLIVFLVGIPSALSFGILSDVKIFGLSFFDLADTIVSKFGMPIGAFLISLFAGYYLSRQITEEELGSSGFQASAWRFLVRYVCPLAIVLIFISTIWG</sequence>
<dbReference type="PRINTS" id="PR00176">
    <property type="entry name" value="NANEUSMPORT"/>
</dbReference>
<accession>A0A161RB20</accession>
<comment type="subcellular location">
    <subcellularLocation>
        <location evidence="1">Membrane</location>
        <topology evidence="1">Multi-pass membrane protein</topology>
    </subcellularLocation>
</comment>
<comment type="caution">
    <text evidence="7">The sequence shown here is derived from an EMBL/GenBank/DDBJ whole genome shotgun (WGS) entry which is preliminary data.</text>
</comment>
<evidence type="ECO:0000256" key="1">
    <source>
        <dbReference type="ARBA" id="ARBA00004141"/>
    </source>
</evidence>
<keyword evidence="2" id="KW-0813">Transport</keyword>
<feature type="transmembrane region" description="Helical" evidence="6">
    <location>
        <begin position="12"/>
        <end position="30"/>
    </location>
</feature>
<dbReference type="NCBIfam" id="NF037979">
    <property type="entry name" value="Na_transp"/>
    <property type="match status" value="1"/>
</dbReference>
<feature type="transmembrane region" description="Helical" evidence="6">
    <location>
        <begin position="342"/>
        <end position="364"/>
    </location>
</feature>
<feature type="transmembrane region" description="Helical" evidence="6">
    <location>
        <begin position="384"/>
        <end position="401"/>
    </location>
</feature>
<gene>
    <name evidence="7" type="ORF">AV656_15365</name>
</gene>
<dbReference type="AlphaFoldDB" id="A0A161RB20"/>
<proteinExistence type="predicted"/>